<evidence type="ECO:0000313" key="3">
    <source>
        <dbReference type="Proteomes" id="UP000694036"/>
    </source>
</evidence>
<reference evidence="2 3" key="1">
    <citation type="journal article" date="2021" name="Environ. Microbiol.">
        <title>New insights into the diversity and evolution of the archaeal mobilome from three complete genomes of Saccharolobus shibatae.</title>
        <authorList>
            <person name="Medvedeva S."/>
            <person name="Brandt D."/>
            <person name="Cvirkaite-Krupovic V."/>
            <person name="Liu Y."/>
            <person name="Severinov K."/>
            <person name="Ishino S."/>
            <person name="Ishino Y."/>
            <person name="Prangishvili D."/>
            <person name="Kalinowski J."/>
            <person name="Krupovic M."/>
        </authorList>
    </citation>
    <scope>NUCLEOTIDE SEQUENCE [LARGE SCALE GENOMIC DNA]</scope>
    <source>
        <strain evidence="2 3">S38A</strain>
    </source>
</reference>
<protein>
    <submittedName>
        <fullName evidence="2">Putative P-loop NTPase</fullName>
    </submittedName>
</protein>
<dbReference type="SUPFAM" id="SSF52540">
    <property type="entry name" value="P-loop containing nucleoside triphosphate hydrolases"/>
    <property type="match status" value="1"/>
</dbReference>
<feature type="domain" description="AAA" evidence="1">
    <location>
        <begin position="40"/>
        <end position="138"/>
    </location>
</feature>
<dbReference type="PANTHER" id="PTHR33295:SF18">
    <property type="entry name" value="AAA+ ATPASE DOMAIN-CONTAINING PROTEIN"/>
    <property type="match status" value="1"/>
</dbReference>
<organism evidence="2 3">
    <name type="scientific">Saccharolobus shibatae</name>
    <dbReference type="NCBI Taxonomy" id="2286"/>
    <lineage>
        <taxon>Archaea</taxon>
        <taxon>Thermoproteota</taxon>
        <taxon>Thermoprotei</taxon>
        <taxon>Sulfolobales</taxon>
        <taxon>Sulfolobaceae</taxon>
        <taxon>Saccharolobus</taxon>
    </lineage>
</organism>
<dbReference type="InterPro" id="IPR027417">
    <property type="entry name" value="P-loop_NTPase"/>
</dbReference>
<gene>
    <name evidence="2" type="ORF">J5U22_01773</name>
</gene>
<sequence length="139" mass="16096">MSYISQMSFQNPWWVDKNRILEDEHVKRAKVIVPPIDESALILGPRQVGKTTFLKTTIKTLLEREDPRSILFFSCDAFSKKEELIGLVNEYRTLVNREKSAYIFLDEITSVSDWNTALLHLFNAGYFNNSLVYLTSSMP</sequence>
<dbReference type="Gene3D" id="3.40.50.300">
    <property type="entry name" value="P-loop containing nucleotide triphosphate hydrolases"/>
    <property type="match status" value="1"/>
</dbReference>
<accession>A0A8F5C1G3</accession>
<dbReference type="InterPro" id="IPR041682">
    <property type="entry name" value="AAA_14"/>
</dbReference>
<dbReference type="Proteomes" id="UP000694036">
    <property type="component" value="Chromosome"/>
</dbReference>
<dbReference type="Pfam" id="PF13173">
    <property type="entry name" value="AAA_14"/>
    <property type="match status" value="1"/>
</dbReference>
<evidence type="ECO:0000313" key="2">
    <source>
        <dbReference type="EMBL" id="QXJ35226.1"/>
    </source>
</evidence>
<keyword evidence="3" id="KW-1185">Reference proteome</keyword>
<dbReference type="EMBL" id="CP077713">
    <property type="protein sequence ID" value="QXJ35226.1"/>
    <property type="molecule type" value="Genomic_DNA"/>
</dbReference>
<evidence type="ECO:0000259" key="1">
    <source>
        <dbReference type="Pfam" id="PF13173"/>
    </source>
</evidence>
<name>A0A8F5C1G3_9CREN</name>
<dbReference type="AlphaFoldDB" id="A0A8F5C1G3"/>
<proteinExistence type="predicted"/>
<dbReference type="PANTHER" id="PTHR33295">
    <property type="entry name" value="ATPASE"/>
    <property type="match status" value="1"/>
</dbReference>